<sequence length="253" mass="26212">MDLHLADRTFVVTAASAGLGRATASALVAEGARVVLVARRADVLAEVVAELGEDAAVALPADLSDPATPGRACELALSRFGSLDGALVSVGGPPRGAALANSEQEWRDAFDSVFLAALRVSRAVLEHATRDDVALAWVLSSTAREPLPEMAISNGLRPGLGLLVKQLADEVGPRGARVVGLMPGTVRTERITALHAHSDDPEQAMADAAATIPLRRLGEPEEFGRVAAFVLSPAASYLSGCLLPVDGGKMRTL</sequence>
<organism evidence="3 4">
    <name type="scientific">Desertihabitans brevis</name>
    <dbReference type="NCBI Taxonomy" id="2268447"/>
    <lineage>
        <taxon>Bacteria</taxon>
        <taxon>Bacillati</taxon>
        <taxon>Actinomycetota</taxon>
        <taxon>Actinomycetes</taxon>
        <taxon>Propionibacteriales</taxon>
        <taxon>Propionibacteriaceae</taxon>
        <taxon>Desertihabitans</taxon>
    </lineage>
</organism>
<dbReference type="PANTHER" id="PTHR43943">
    <property type="entry name" value="DEHYDROGENASE/REDUCTASE (SDR FAMILY) MEMBER 4"/>
    <property type="match status" value="1"/>
</dbReference>
<keyword evidence="2" id="KW-0560">Oxidoreductase</keyword>
<dbReference type="Pfam" id="PF13561">
    <property type="entry name" value="adh_short_C2"/>
    <property type="match status" value="1"/>
</dbReference>
<evidence type="ECO:0000313" key="3">
    <source>
        <dbReference type="EMBL" id="RCK70537.1"/>
    </source>
</evidence>
<dbReference type="GO" id="GO:0016491">
    <property type="term" value="F:oxidoreductase activity"/>
    <property type="evidence" value="ECO:0007669"/>
    <property type="project" value="UniProtKB-KW"/>
</dbReference>
<reference evidence="3 4" key="1">
    <citation type="submission" date="2018-07" db="EMBL/GenBank/DDBJ databases">
        <title>Desertimonas flava gen. nov. sp. nov.</title>
        <authorList>
            <person name="Liu S."/>
        </authorList>
    </citation>
    <scope>NUCLEOTIDE SEQUENCE [LARGE SCALE GENOMIC DNA]</scope>
    <source>
        <strain evidence="3 4">16Sb5-5</strain>
    </source>
</reference>
<evidence type="ECO:0000313" key="4">
    <source>
        <dbReference type="Proteomes" id="UP000252770"/>
    </source>
</evidence>
<proteinExistence type="inferred from homology"/>
<dbReference type="AlphaFoldDB" id="A0A367YXT0"/>
<dbReference type="Proteomes" id="UP000252770">
    <property type="component" value="Unassembled WGS sequence"/>
</dbReference>
<dbReference type="RefSeq" id="WP_114125309.1">
    <property type="nucleotide sequence ID" value="NZ_QOUI01000002.1"/>
</dbReference>
<comment type="caution">
    <text evidence="3">The sequence shown here is derived from an EMBL/GenBank/DDBJ whole genome shotgun (WGS) entry which is preliminary data.</text>
</comment>
<dbReference type="PRINTS" id="PR00081">
    <property type="entry name" value="GDHRDH"/>
</dbReference>
<protein>
    <submittedName>
        <fullName evidence="3">SDR family NAD(P)-dependent oxidoreductase</fullName>
    </submittedName>
</protein>
<evidence type="ECO:0000256" key="1">
    <source>
        <dbReference type="ARBA" id="ARBA00006484"/>
    </source>
</evidence>
<accession>A0A367YXT0</accession>
<dbReference type="SUPFAM" id="SSF51735">
    <property type="entry name" value="NAD(P)-binding Rossmann-fold domains"/>
    <property type="match status" value="1"/>
</dbReference>
<keyword evidence="4" id="KW-1185">Reference proteome</keyword>
<dbReference type="InterPro" id="IPR036291">
    <property type="entry name" value="NAD(P)-bd_dom_sf"/>
</dbReference>
<dbReference type="Gene3D" id="3.40.50.720">
    <property type="entry name" value="NAD(P)-binding Rossmann-like Domain"/>
    <property type="match status" value="1"/>
</dbReference>
<dbReference type="EMBL" id="QOUI01000002">
    <property type="protein sequence ID" value="RCK70537.1"/>
    <property type="molecule type" value="Genomic_DNA"/>
</dbReference>
<gene>
    <name evidence="3" type="ORF">DT076_03610</name>
</gene>
<name>A0A367YXT0_9ACTN</name>
<dbReference type="InterPro" id="IPR002347">
    <property type="entry name" value="SDR_fam"/>
</dbReference>
<comment type="similarity">
    <text evidence="1">Belongs to the short-chain dehydrogenases/reductases (SDR) family.</text>
</comment>
<evidence type="ECO:0000256" key="2">
    <source>
        <dbReference type="ARBA" id="ARBA00023002"/>
    </source>
</evidence>
<dbReference type="PANTHER" id="PTHR43943:SF17">
    <property type="entry name" value="3-PHENYLPROPIONATE-DIHYDRODIOL_CINNAMIC ACID-DIHYDRODIOL DEHYDROGENASE"/>
    <property type="match status" value="1"/>
</dbReference>